<accession>A0ABQ9F663</accession>
<keyword evidence="1" id="KW-1133">Transmembrane helix</keyword>
<gene>
    <name evidence="2" type="ORF">KUTeg_010248</name>
</gene>
<evidence type="ECO:0000313" key="2">
    <source>
        <dbReference type="EMBL" id="KAJ8312875.1"/>
    </source>
</evidence>
<organism evidence="2 3">
    <name type="scientific">Tegillarca granosa</name>
    <name type="common">Malaysian cockle</name>
    <name type="synonym">Anadara granosa</name>
    <dbReference type="NCBI Taxonomy" id="220873"/>
    <lineage>
        <taxon>Eukaryota</taxon>
        <taxon>Metazoa</taxon>
        <taxon>Spiralia</taxon>
        <taxon>Lophotrochozoa</taxon>
        <taxon>Mollusca</taxon>
        <taxon>Bivalvia</taxon>
        <taxon>Autobranchia</taxon>
        <taxon>Pteriomorphia</taxon>
        <taxon>Arcoida</taxon>
        <taxon>Arcoidea</taxon>
        <taxon>Arcidae</taxon>
        <taxon>Tegillarca</taxon>
    </lineage>
</organism>
<sequence>MIFLFDKNPPPTEKKLFIVLQNDDTRNKLWTRSNQYKNILSKILLIHFKDLYVYIYNFLMLSYPVISNRMMYSVLMYCLHRQYYVSSLFIIDQCLANQSSRVMLIVKDKEIFVENSLYLFVSSGECEEITEKQGLPLRRNKKKKSQI</sequence>
<feature type="transmembrane region" description="Helical" evidence="1">
    <location>
        <begin position="51"/>
        <end position="72"/>
    </location>
</feature>
<name>A0ABQ9F663_TEGGR</name>
<keyword evidence="1" id="KW-0472">Membrane</keyword>
<dbReference type="EMBL" id="JARBDR010000440">
    <property type="protein sequence ID" value="KAJ8312875.1"/>
    <property type="molecule type" value="Genomic_DNA"/>
</dbReference>
<evidence type="ECO:0000256" key="1">
    <source>
        <dbReference type="SAM" id="Phobius"/>
    </source>
</evidence>
<evidence type="ECO:0000313" key="3">
    <source>
        <dbReference type="Proteomes" id="UP001217089"/>
    </source>
</evidence>
<reference evidence="2 3" key="1">
    <citation type="submission" date="2022-12" db="EMBL/GenBank/DDBJ databases">
        <title>Chromosome-level genome of Tegillarca granosa.</title>
        <authorList>
            <person name="Kim J."/>
        </authorList>
    </citation>
    <scope>NUCLEOTIDE SEQUENCE [LARGE SCALE GENOMIC DNA]</scope>
    <source>
        <strain evidence="2">Teg-2019</strain>
        <tissue evidence="2">Adductor muscle</tissue>
    </source>
</reference>
<keyword evidence="3" id="KW-1185">Reference proteome</keyword>
<dbReference type="Proteomes" id="UP001217089">
    <property type="component" value="Unassembled WGS sequence"/>
</dbReference>
<proteinExistence type="predicted"/>
<keyword evidence="1" id="KW-0812">Transmembrane</keyword>
<protein>
    <submittedName>
        <fullName evidence="2">Uncharacterized protein</fullName>
    </submittedName>
</protein>
<comment type="caution">
    <text evidence="2">The sequence shown here is derived from an EMBL/GenBank/DDBJ whole genome shotgun (WGS) entry which is preliminary data.</text>
</comment>